<dbReference type="EMBL" id="CP036425">
    <property type="protein sequence ID" value="QDU33596.1"/>
    <property type="molecule type" value="Genomic_DNA"/>
</dbReference>
<reference evidence="3 4" key="1">
    <citation type="submission" date="2019-02" db="EMBL/GenBank/DDBJ databases">
        <title>Deep-cultivation of Planctomycetes and their phenomic and genomic characterization uncovers novel biology.</title>
        <authorList>
            <person name="Wiegand S."/>
            <person name="Jogler M."/>
            <person name="Boedeker C."/>
            <person name="Pinto D."/>
            <person name="Vollmers J."/>
            <person name="Rivas-Marin E."/>
            <person name="Kohn T."/>
            <person name="Peeters S.H."/>
            <person name="Heuer A."/>
            <person name="Rast P."/>
            <person name="Oberbeckmann S."/>
            <person name="Bunk B."/>
            <person name="Jeske O."/>
            <person name="Meyerdierks A."/>
            <person name="Storesund J.E."/>
            <person name="Kallscheuer N."/>
            <person name="Luecker S."/>
            <person name="Lage O.M."/>
            <person name="Pohl T."/>
            <person name="Merkel B.J."/>
            <person name="Hornburger P."/>
            <person name="Mueller R.-W."/>
            <person name="Bruemmer F."/>
            <person name="Labrenz M."/>
            <person name="Spormann A.M."/>
            <person name="Op den Camp H."/>
            <person name="Overmann J."/>
            <person name="Amann R."/>
            <person name="Jetten M.S.M."/>
            <person name="Mascher T."/>
            <person name="Medema M.H."/>
            <person name="Devos D.P."/>
            <person name="Kaster A.-K."/>
            <person name="Ovreas L."/>
            <person name="Rohde M."/>
            <person name="Galperin M.Y."/>
            <person name="Jogler C."/>
        </authorList>
    </citation>
    <scope>NUCLEOTIDE SEQUENCE [LARGE SCALE GENOMIC DNA]</scope>
    <source>
        <strain evidence="3 4">KS4</strain>
    </source>
</reference>
<dbReference type="AlphaFoldDB" id="A0A517YTP3"/>
<keyword evidence="4" id="KW-1185">Reference proteome</keyword>
<dbReference type="GO" id="GO:0008233">
    <property type="term" value="F:peptidase activity"/>
    <property type="evidence" value="ECO:0007669"/>
    <property type="project" value="InterPro"/>
</dbReference>
<proteinExistence type="predicted"/>
<feature type="transmembrane region" description="Helical" evidence="1">
    <location>
        <begin position="98"/>
        <end position="118"/>
    </location>
</feature>
<feature type="transmembrane region" description="Helical" evidence="1">
    <location>
        <begin position="6"/>
        <end position="26"/>
    </location>
</feature>
<dbReference type="RefSeq" id="WP_200761689.1">
    <property type="nucleotide sequence ID" value="NZ_CP036425.1"/>
</dbReference>
<dbReference type="Proteomes" id="UP000317369">
    <property type="component" value="Chromosome"/>
</dbReference>
<name>A0A517YTP3_9BACT</name>
<evidence type="ECO:0000259" key="2">
    <source>
        <dbReference type="PROSITE" id="PS50990"/>
    </source>
</evidence>
<sequence length="270" mass="29606">MQGSANWFLLSALVAVGGWMLGLRLGRNGNPSVGRVGIAVGIILLGTWAWLVRNPSVAVQVIPVSILSMVEGIGAVPIFMLVIGIAWSKSQQTRQKYVVGWACVLGTVYFLHGGIWMLQTTPKESLASEVDRGQYVRQTQYYSCVPAACASALNILGIPTTEAEMGVLTDTRPGSGATMLRAMNGLRKRLATTSFTVELVAPDYNQLKLLPLPAIAPLQFEATMQHMVTLLEISSEHVKLADPTDGILYLNRNEFEEYYLRKVLVFRHKN</sequence>
<dbReference type="InterPro" id="IPR005074">
    <property type="entry name" value="Peptidase_C39"/>
</dbReference>
<evidence type="ECO:0000256" key="1">
    <source>
        <dbReference type="SAM" id="Phobius"/>
    </source>
</evidence>
<feature type="domain" description="Peptidase C39" evidence="2">
    <location>
        <begin position="138"/>
        <end position="266"/>
    </location>
</feature>
<dbReference type="GO" id="GO:0016020">
    <property type="term" value="C:membrane"/>
    <property type="evidence" value="ECO:0007669"/>
    <property type="project" value="InterPro"/>
</dbReference>
<dbReference type="GO" id="GO:0006508">
    <property type="term" value="P:proteolysis"/>
    <property type="evidence" value="ECO:0007669"/>
    <property type="project" value="InterPro"/>
</dbReference>
<feature type="transmembrane region" description="Helical" evidence="1">
    <location>
        <begin position="33"/>
        <end position="51"/>
    </location>
</feature>
<gene>
    <name evidence="3" type="ORF">KS4_16470</name>
</gene>
<dbReference type="PROSITE" id="PS50990">
    <property type="entry name" value="PEPTIDASE_C39"/>
    <property type="match status" value="1"/>
</dbReference>
<organism evidence="3 4">
    <name type="scientific">Poriferisphaera corsica</name>
    <dbReference type="NCBI Taxonomy" id="2528020"/>
    <lineage>
        <taxon>Bacteria</taxon>
        <taxon>Pseudomonadati</taxon>
        <taxon>Planctomycetota</taxon>
        <taxon>Phycisphaerae</taxon>
        <taxon>Phycisphaerales</taxon>
        <taxon>Phycisphaeraceae</taxon>
        <taxon>Poriferisphaera</taxon>
    </lineage>
</organism>
<accession>A0A517YTP3</accession>
<dbReference type="Pfam" id="PF03412">
    <property type="entry name" value="Peptidase_C39"/>
    <property type="match status" value="1"/>
</dbReference>
<evidence type="ECO:0000313" key="3">
    <source>
        <dbReference type="EMBL" id="QDU33596.1"/>
    </source>
</evidence>
<keyword evidence="1" id="KW-1133">Transmembrane helix</keyword>
<dbReference type="Gene3D" id="3.90.70.10">
    <property type="entry name" value="Cysteine proteinases"/>
    <property type="match status" value="1"/>
</dbReference>
<protein>
    <submittedName>
        <fullName evidence="3">Peptidase C39 family protein</fullName>
    </submittedName>
</protein>
<evidence type="ECO:0000313" key="4">
    <source>
        <dbReference type="Proteomes" id="UP000317369"/>
    </source>
</evidence>
<dbReference type="GO" id="GO:0005524">
    <property type="term" value="F:ATP binding"/>
    <property type="evidence" value="ECO:0007669"/>
    <property type="project" value="InterPro"/>
</dbReference>
<dbReference type="KEGG" id="pcor:KS4_16470"/>
<feature type="transmembrane region" description="Helical" evidence="1">
    <location>
        <begin position="57"/>
        <end position="86"/>
    </location>
</feature>
<keyword evidence="1" id="KW-0812">Transmembrane</keyword>
<keyword evidence="1" id="KW-0472">Membrane</keyword>